<organism evidence="1 2">
    <name type="scientific">Autumnicola lenta</name>
    <dbReference type="NCBI Taxonomy" id="3075593"/>
    <lineage>
        <taxon>Bacteria</taxon>
        <taxon>Pseudomonadati</taxon>
        <taxon>Bacteroidota</taxon>
        <taxon>Flavobacteriia</taxon>
        <taxon>Flavobacteriales</taxon>
        <taxon>Flavobacteriaceae</taxon>
        <taxon>Autumnicola</taxon>
    </lineage>
</organism>
<accession>A0ABU3CGH7</accession>
<name>A0ABU3CGH7_9FLAO</name>
<keyword evidence="2" id="KW-1185">Reference proteome</keyword>
<dbReference type="RefSeq" id="WP_311493506.1">
    <property type="nucleotide sequence ID" value="NZ_JAVRHO010000002.1"/>
</dbReference>
<evidence type="ECO:0000313" key="2">
    <source>
        <dbReference type="Proteomes" id="UP001245285"/>
    </source>
</evidence>
<protein>
    <submittedName>
        <fullName evidence="1">Uncharacterized protein</fullName>
    </submittedName>
</protein>
<dbReference type="Proteomes" id="UP001245285">
    <property type="component" value="Unassembled WGS sequence"/>
</dbReference>
<gene>
    <name evidence="1" type="ORF">RM545_01540</name>
</gene>
<dbReference type="EMBL" id="JAVRHO010000002">
    <property type="protein sequence ID" value="MDT0645358.1"/>
    <property type="molecule type" value="Genomic_DNA"/>
</dbReference>
<sequence length="119" mass="13509">MVSYIKTGEVKSSLQALVKQQIGDCSQGKELSQDVVELIKHNFLAKFVHYDNYKKVLEVGVNMSSPDSIYPNITVHIIPEKEVLNWLEDSYKSRKCDLEFYGRILSGSTSSKDSDVVFM</sequence>
<comment type="caution">
    <text evidence="1">The sequence shown here is derived from an EMBL/GenBank/DDBJ whole genome shotgun (WGS) entry which is preliminary data.</text>
</comment>
<reference evidence="1 2" key="1">
    <citation type="submission" date="2023-09" db="EMBL/GenBank/DDBJ databases">
        <authorList>
            <person name="Rey-Velasco X."/>
        </authorList>
    </citation>
    <scope>NUCLEOTIDE SEQUENCE [LARGE SCALE GENOMIC DNA]</scope>
    <source>
        <strain evidence="1 2">F260</strain>
    </source>
</reference>
<proteinExistence type="predicted"/>
<evidence type="ECO:0000313" key="1">
    <source>
        <dbReference type="EMBL" id="MDT0645358.1"/>
    </source>
</evidence>